<dbReference type="Proteomes" id="UP000481033">
    <property type="component" value="Unassembled WGS sequence"/>
</dbReference>
<evidence type="ECO:0000313" key="1">
    <source>
        <dbReference type="EMBL" id="NEZ61163.1"/>
    </source>
</evidence>
<gene>
    <name evidence="1" type="ORF">DXZ20_37145</name>
</gene>
<name>A0A6M0RZ40_9CYAN</name>
<accession>A0A6M0RZ40</accession>
<sequence>MRRAPMSFALPSDISYHQLQTKNGIVYTFRHQTLGELGRIIIEGTPDGQCRISSDVVGDSADPMTAKREEIFRPLSEQLTTALDAALGDRGKGMAVPPSSTAVGQPEAIAHTIIPCPRSGKGMAMLVFADHAKTEADMEDYARKMFPRYKELNLPTWIIGPPMGVPTDDTPAMTLKVWPKRKPLEHLSPNQVNALLDTLIAKHGR</sequence>
<proteinExistence type="predicted"/>
<organism evidence="1 2">
    <name type="scientific">Adonisia turfae CCMR0081</name>
    <dbReference type="NCBI Taxonomy" id="2292702"/>
    <lineage>
        <taxon>Bacteria</taxon>
        <taxon>Bacillati</taxon>
        <taxon>Cyanobacteriota</taxon>
        <taxon>Adonisia</taxon>
        <taxon>Adonisia turfae</taxon>
    </lineage>
</organism>
<keyword evidence="2" id="KW-1185">Reference proteome</keyword>
<reference evidence="1 2" key="1">
    <citation type="journal article" date="2020" name="Microb. Ecol.">
        <title>Ecogenomics of the Marine Benthic Filamentous Cyanobacterium Adonisia.</title>
        <authorList>
            <person name="Walter J.M."/>
            <person name="Coutinho F.H."/>
            <person name="Leomil L."/>
            <person name="Hargreaves P.I."/>
            <person name="Campeao M.E."/>
            <person name="Vieira V.V."/>
            <person name="Silva B.S."/>
            <person name="Fistarol G.O."/>
            <person name="Salomon P.S."/>
            <person name="Sawabe T."/>
            <person name="Mino S."/>
            <person name="Hosokawa M."/>
            <person name="Miyashita H."/>
            <person name="Maruyama F."/>
            <person name="van Verk M.C."/>
            <person name="Dutilh B.E."/>
            <person name="Thompson C.C."/>
            <person name="Thompson F.L."/>
        </authorList>
    </citation>
    <scope>NUCLEOTIDE SEQUENCE [LARGE SCALE GENOMIC DNA]</scope>
    <source>
        <strain evidence="1 2">CCMR0081</strain>
    </source>
</reference>
<comment type="caution">
    <text evidence="1">The sequence shown here is derived from an EMBL/GenBank/DDBJ whole genome shotgun (WGS) entry which is preliminary data.</text>
</comment>
<protein>
    <submittedName>
        <fullName evidence="1">Uncharacterized protein</fullName>
    </submittedName>
</protein>
<dbReference type="EMBL" id="QXHD01000011">
    <property type="protein sequence ID" value="NEZ61163.1"/>
    <property type="molecule type" value="Genomic_DNA"/>
</dbReference>
<dbReference type="AlphaFoldDB" id="A0A6M0RZ40"/>
<evidence type="ECO:0000313" key="2">
    <source>
        <dbReference type="Proteomes" id="UP000481033"/>
    </source>
</evidence>